<keyword evidence="12" id="KW-0443">Lipid metabolism</keyword>
<keyword evidence="11" id="KW-0756">Sterol biosynthesis</keyword>
<dbReference type="AlphaFoldDB" id="A0A7S2KUE2"/>
<evidence type="ECO:0000256" key="7">
    <source>
        <dbReference type="ARBA" id="ARBA00022857"/>
    </source>
</evidence>
<evidence type="ECO:0000256" key="6">
    <source>
        <dbReference type="ARBA" id="ARBA00022778"/>
    </source>
</evidence>
<feature type="transmembrane region" description="Helical" evidence="19">
    <location>
        <begin position="479"/>
        <end position="497"/>
    </location>
</feature>
<feature type="compositionally biased region" description="Polar residues" evidence="18">
    <location>
        <begin position="1"/>
        <end position="13"/>
    </location>
</feature>
<evidence type="ECO:0000256" key="14">
    <source>
        <dbReference type="ARBA" id="ARBA00023166"/>
    </source>
</evidence>
<dbReference type="GO" id="GO:0047598">
    <property type="term" value="F:7-dehydrocholesterol reductase activity"/>
    <property type="evidence" value="ECO:0007669"/>
    <property type="project" value="UniProtKB-EC"/>
</dbReference>
<keyword evidence="9 19" id="KW-1133">Transmembrane helix</keyword>
<sequence>MSNCTTMSSQNRYNLRKRTGGAVDSDAAPSEPVVDAASPKKADSSSTDYKSGTNWVHAGGIEANPYLFVLLVVSPFLSLLLAYATGGDIINNDWRVTYPLTEMLPACTSDVSACISNTLSAGMSVVPTMEGAKFVLTFMTVALVLERFLPGKIEVGPETATGHVPRYVDNGVAHCFVYSVLFFLGSNLGPCGESSEQLLPALGDVFEKVGVCELYTPYNFGIMYDVFESSLSFLNIFGIFFCMFLTFKGLCFPSTQDSGSSGSWVKDYLWGTELYPRVFGLDLKRFINCRFSMTYWQLAGFSFCYRSYVLHGNVMDWGLFFSALSQYLYLVKFFFWEMGYMRSIDIIVDRAGYEIQWGCLVWVPAVYTFHSRFLVQHPSGLSYAAALALFVLSMAGVALNYAADRERDVFRATKGQCKVWGSKPRYITAKYTIVDPKTGKATQKTSLLLASGFWGMARHFQYFFELTAAYSWCFLANPMENGVLVMFYALFLTGLLVDRSKRDTEKCQLKYGKYYDEYCELVPYKIVPGIY</sequence>
<dbReference type="GO" id="GO:0006695">
    <property type="term" value="P:cholesterol biosynthetic process"/>
    <property type="evidence" value="ECO:0007669"/>
    <property type="project" value="UniProtKB-KW"/>
</dbReference>
<evidence type="ECO:0000256" key="4">
    <source>
        <dbReference type="ARBA" id="ARBA00022548"/>
    </source>
</evidence>
<dbReference type="GO" id="GO:0016132">
    <property type="term" value="P:brassinosteroid biosynthetic process"/>
    <property type="evidence" value="ECO:0007669"/>
    <property type="project" value="TreeGrafter"/>
</dbReference>
<feature type="transmembrane region" description="Helical" evidence="19">
    <location>
        <begin position="231"/>
        <end position="250"/>
    </location>
</feature>
<evidence type="ECO:0000256" key="15">
    <source>
        <dbReference type="ARBA" id="ARBA00023221"/>
    </source>
</evidence>
<evidence type="ECO:0000256" key="18">
    <source>
        <dbReference type="SAM" id="MobiDB-lite"/>
    </source>
</evidence>
<dbReference type="PANTHER" id="PTHR21257">
    <property type="entry name" value="DELTA(14)-STEROL REDUCTASE"/>
    <property type="match status" value="1"/>
</dbReference>
<evidence type="ECO:0000313" key="20">
    <source>
        <dbReference type="EMBL" id="CAD9585193.1"/>
    </source>
</evidence>
<feature type="transmembrane region" description="Helical" evidence="19">
    <location>
        <begin position="381"/>
        <end position="403"/>
    </location>
</feature>
<keyword evidence="14" id="KW-1207">Sterol metabolism</keyword>
<evidence type="ECO:0000256" key="5">
    <source>
        <dbReference type="ARBA" id="ARBA00022692"/>
    </source>
</evidence>
<keyword evidence="15" id="KW-0753">Steroid metabolism</keyword>
<keyword evidence="5 19" id="KW-0812">Transmembrane</keyword>
<dbReference type="Gene3D" id="1.20.120.1630">
    <property type="match status" value="1"/>
</dbReference>
<evidence type="ECO:0000256" key="9">
    <source>
        <dbReference type="ARBA" id="ARBA00022989"/>
    </source>
</evidence>
<keyword evidence="6" id="KW-0152">Cholesterol biosynthesis</keyword>
<feature type="region of interest" description="Disordered" evidence="18">
    <location>
        <begin position="1"/>
        <end position="50"/>
    </location>
</feature>
<reference evidence="20" key="1">
    <citation type="submission" date="2021-01" db="EMBL/GenBank/DDBJ databases">
        <authorList>
            <person name="Corre E."/>
            <person name="Pelletier E."/>
            <person name="Niang G."/>
            <person name="Scheremetjew M."/>
            <person name="Finn R."/>
            <person name="Kale V."/>
            <person name="Holt S."/>
            <person name="Cochrane G."/>
            <person name="Meng A."/>
            <person name="Brown T."/>
            <person name="Cohen L."/>
        </authorList>
    </citation>
    <scope>NUCLEOTIDE SEQUENCE</scope>
    <source>
        <strain evidence="20">SM1012Den-03</strain>
    </source>
</reference>
<evidence type="ECO:0000256" key="11">
    <source>
        <dbReference type="ARBA" id="ARBA00023011"/>
    </source>
</evidence>
<dbReference type="GO" id="GO:0005789">
    <property type="term" value="C:endoplasmic reticulum membrane"/>
    <property type="evidence" value="ECO:0007669"/>
    <property type="project" value="TreeGrafter"/>
</dbReference>
<feature type="transmembrane region" description="Helical" evidence="19">
    <location>
        <begin position="66"/>
        <end position="85"/>
    </location>
</feature>
<comment type="subcellular location">
    <subcellularLocation>
        <location evidence="1">Membrane</location>
        <topology evidence="1">Multi-pass membrane protein</topology>
    </subcellularLocation>
</comment>
<organism evidence="20">
    <name type="scientific">Skeletonema marinoi</name>
    <dbReference type="NCBI Taxonomy" id="267567"/>
    <lineage>
        <taxon>Eukaryota</taxon>
        <taxon>Sar</taxon>
        <taxon>Stramenopiles</taxon>
        <taxon>Ochrophyta</taxon>
        <taxon>Bacillariophyta</taxon>
        <taxon>Coscinodiscophyceae</taxon>
        <taxon>Thalassiosirophycidae</taxon>
        <taxon>Thalassiosirales</taxon>
        <taxon>Skeletonemataceae</taxon>
        <taxon>Skeletonema</taxon>
        <taxon>Skeletonema marinoi-dohrnii complex</taxon>
    </lineage>
</organism>
<accession>A0A7S2KUE2</accession>
<evidence type="ECO:0000256" key="2">
    <source>
        <dbReference type="ARBA" id="ARBA00005402"/>
    </source>
</evidence>
<gene>
    <name evidence="20" type="ORF">SMAR0320_LOCUS4873</name>
</gene>
<evidence type="ECO:0000256" key="3">
    <source>
        <dbReference type="ARBA" id="ARBA00022516"/>
    </source>
</evidence>
<evidence type="ECO:0000256" key="16">
    <source>
        <dbReference type="ARBA" id="ARBA00038851"/>
    </source>
</evidence>
<keyword evidence="3" id="KW-0444">Lipid biosynthesis</keyword>
<dbReference type="Pfam" id="PF01222">
    <property type="entry name" value="ERG4_ERG24"/>
    <property type="match status" value="1"/>
</dbReference>
<dbReference type="InterPro" id="IPR001171">
    <property type="entry name" value="ERG24_DHCR-like"/>
</dbReference>
<evidence type="ECO:0000256" key="1">
    <source>
        <dbReference type="ARBA" id="ARBA00004141"/>
    </source>
</evidence>
<dbReference type="PANTHER" id="PTHR21257:SF38">
    <property type="entry name" value="7-DEHYDROCHOLESTEROL REDUCTASE"/>
    <property type="match status" value="1"/>
</dbReference>
<comment type="similarity">
    <text evidence="2">Belongs to the ERG4/ERG24 family.</text>
</comment>
<evidence type="ECO:0000256" key="19">
    <source>
        <dbReference type="SAM" id="Phobius"/>
    </source>
</evidence>
<evidence type="ECO:0000256" key="12">
    <source>
        <dbReference type="ARBA" id="ARBA00023098"/>
    </source>
</evidence>
<proteinExistence type="inferred from homology"/>
<protein>
    <recommendedName>
        <fullName evidence="16">7-dehydrocholesterol reductase</fullName>
        <ecNumber evidence="16">1.3.1.21</ecNumber>
    </recommendedName>
    <alternativeName>
        <fullName evidence="17">Sterol Delta(7)-reductase</fullName>
    </alternativeName>
</protein>
<keyword evidence="4" id="KW-0153">Cholesterol metabolism</keyword>
<evidence type="ECO:0000256" key="8">
    <source>
        <dbReference type="ARBA" id="ARBA00022955"/>
    </source>
</evidence>
<feature type="transmembrane region" description="Helical" evidence="19">
    <location>
        <begin position="447"/>
        <end position="464"/>
    </location>
</feature>
<evidence type="ECO:0000256" key="10">
    <source>
        <dbReference type="ARBA" id="ARBA00023002"/>
    </source>
</evidence>
<dbReference type="EMBL" id="HBGZ01006906">
    <property type="protein sequence ID" value="CAD9585193.1"/>
    <property type="molecule type" value="Transcribed_RNA"/>
</dbReference>
<feature type="transmembrane region" description="Helical" evidence="19">
    <location>
        <begin position="317"/>
        <end position="336"/>
    </location>
</feature>
<dbReference type="EC" id="1.3.1.21" evidence="16"/>
<evidence type="ECO:0000256" key="17">
    <source>
        <dbReference type="ARBA" id="ARBA00042688"/>
    </source>
</evidence>
<keyword evidence="8" id="KW-0752">Steroid biosynthesis</keyword>
<keyword evidence="13 19" id="KW-0472">Membrane</keyword>
<keyword evidence="7" id="KW-0521">NADP</keyword>
<evidence type="ECO:0000256" key="13">
    <source>
        <dbReference type="ARBA" id="ARBA00023136"/>
    </source>
</evidence>
<keyword evidence="10" id="KW-0560">Oxidoreductase</keyword>
<feature type="transmembrane region" description="Helical" evidence="19">
    <location>
        <begin position="357"/>
        <end position="375"/>
    </location>
</feature>
<name>A0A7S2KUE2_9STRA</name>